<keyword evidence="13" id="KW-0732">Signal</keyword>
<evidence type="ECO:0000256" key="4">
    <source>
        <dbReference type="ARBA" id="ARBA00022452"/>
    </source>
</evidence>
<sequence length="351" mass="40182">MKKRALAIIFVLASLVASVQAKEQNGWYLGTKIGWSYFNPLKYSYDAKKSKQLEDNFILKENLSAPIIGVFLGYEFNPYFGLEIENNTNGFFPHKIFQKNNIHMQANSVQLATKLSYPLTDSLHVYTKLGGIIFWDDLVSKENLNNMFTPNSSLFPSVSLGAEYIFNEKFITRLDYTWKNKVKNIVDLSIKPSLGDAVFSFGWKFGKTHINDLFSTYNTNLLNKQYNALNENINFPFNSADLKPISYDKLNELDDNIKKMQLKNVSIVLLGHADRIGNEEYNQKLSEDRAYSIKNYLTSHGFSRDQIVVQGMGQLYPLTNQVCKDVKNRSLLISCLAPDRRVEIEVLSDVK</sequence>
<dbReference type="GO" id="GO:0009279">
    <property type="term" value="C:cell outer membrane"/>
    <property type="evidence" value="ECO:0007669"/>
    <property type="project" value="UniProtKB-SubCell"/>
</dbReference>
<evidence type="ECO:0000259" key="14">
    <source>
        <dbReference type="PROSITE" id="PS51123"/>
    </source>
</evidence>
<evidence type="ECO:0000313" key="15">
    <source>
        <dbReference type="EMBL" id="QCI22194.1"/>
    </source>
</evidence>
<dbReference type="PANTHER" id="PTHR30329">
    <property type="entry name" value="STATOR ELEMENT OF FLAGELLAR MOTOR COMPLEX"/>
    <property type="match status" value="1"/>
</dbReference>
<name>A0A4D6Y7F3_9GAMM</name>
<dbReference type="Pfam" id="PF00691">
    <property type="entry name" value="OmpA"/>
    <property type="match status" value="1"/>
</dbReference>
<dbReference type="PROSITE" id="PS01068">
    <property type="entry name" value="OMPA_1"/>
    <property type="match status" value="1"/>
</dbReference>
<accession>A0A4D6Y7F3</accession>
<dbReference type="InterPro" id="IPR006690">
    <property type="entry name" value="OMPA-like_CS"/>
</dbReference>
<dbReference type="PRINTS" id="PR01021">
    <property type="entry name" value="OMPADOMAIN"/>
</dbReference>
<feature type="domain" description="OmpA-like" evidence="14">
    <location>
        <begin position="222"/>
        <end position="350"/>
    </location>
</feature>
<comment type="similarity">
    <text evidence="2">Belongs to the outer membrane OOP (TC 1.B.6) superfamily. OmpA family.</text>
</comment>
<dbReference type="SUPFAM" id="SSF103088">
    <property type="entry name" value="OmpA-like"/>
    <property type="match status" value="1"/>
</dbReference>
<dbReference type="InterPro" id="IPR006665">
    <property type="entry name" value="OmpA-like"/>
</dbReference>
<dbReference type="PRINTS" id="PR01022">
    <property type="entry name" value="OUTRMMBRANEA"/>
</dbReference>
<evidence type="ECO:0000256" key="7">
    <source>
        <dbReference type="ARBA" id="ARBA00023114"/>
    </source>
</evidence>
<dbReference type="CDD" id="cd07185">
    <property type="entry name" value="OmpA_C-like"/>
    <property type="match status" value="1"/>
</dbReference>
<evidence type="ECO:0000256" key="2">
    <source>
        <dbReference type="ARBA" id="ARBA00005710"/>
    </source>
</evidence>
<dbReference type="PANTHER" id="PTHR30329:SF21">
    <property type="entry name" value="LIPOPROTEIN YIAD-RELATED"/>
    <property type="match status" value="1"/>
</dbReference>
<keyword evidence="3" id="KW-0813">Transport</keyword>
<keyword evidence="8 12" id="KW-0472">Membrane</keyword>
<evidence type="ECO:0000256" key="6">
    <source>
        <dbReference type="ARBA" id="ARBA00023065"/>
    </source>
</evidence>
<keyword evidence="6" id="KW-0406">Ion transport</keyword>
<dbReference type="PROSITE" id="PS51123">
    <property type="entry name" value="OMPA_2"/>
    <property type="match status" value="1"/>
</dbReference>
<feature type="chain" id="PRO_5020562275" description="Outer membrane protein A" evidence="13">
    <location>
        <begin position="22"/>
        <end position="351"/>
    </location>
</feature>
<dbReference type="InterPro" id="IPR036737">
    <property type="entry name" value="OmpA-like_sf"/>
</dbReference>
<reference evidence="15 16" key="1">
    <citation type="submission" date="2018-12" db="EMBL/GenBank/DDBJ databases">
        <authorList>
            <person name="Chong R.A."/>
        </authorList>
    </citation>
    <scope>NUCLEOTIDE SEQUENCE [LARGE SCALE GENOMIC DNA]</scope>
    <source>
        <strain evidence="15 16">Lps</strain>
    </source>
</reference>
<feature type="signal peptide" evidence="13">
    <location>
        <begin position="1"/>
        <end position="21"/>
    </location>
</feature>
<keyword evidence="10" id="KW-0998">Cell outer membrane</keyword>
<dbReference type="InterPro" id="IPR002368">
    <property type="entry name" value="OmpA"/>
</dbReference>
<keyword evidence="9" id="KW-1015">Disulfide bond</keyword>
<keyword evidence="5" id="KW-0812">Transmembrane</keyword>
<evidence type="ECO:0000256" key="3">
    <source>
        <dbReference type="ARBA" id="ARBA00022448"/>
    </source>
</evidence>
<evidence type="ECO:0000313" key="16">
    <source>
        <dbReference type="Proteomes" id="UP000298564"/>
    </source>
</evidence>
<comment type="subcellular location">
    <subcellularLocation>
        <location evidence="1">Cell outer membrane</location>
        <topology evidence="1">Multi-pass membrane protein</topology>
    </subcellularLocation>
</comment>
<evidence type="ECO:0000256" key="9">
    <source>
        <dbReference type="ARBA" id="ARBA00023157"/>
    </source>
</evidence>
<dbReference type="OrthoDB" id="1149075at2"/>
<evidence type="ECO:0000256" key="5">
    <source>
        <dbReference type="ARBA" id="ARBA00022692"/>
    </source>
</evidence>
<dbReference type="GO" id="GO:0015288">
    <property type="term" value="F:porin activity"/>
    <property type="evidence" value="ECO:0007669"/>
    <property type="project" value="UniProtKB-KW"/>
</dbReference>
<proteinExistence type="inferred from homology"/>
<dbReference type="RefSeq" id="WP_158356034.1">
    <property type="nucleotide sequence ID" value="NZ_CP034870.1"/>
</dbReference>
<dbReference type="Proteomes" id="UP000298564">
    <property type="component" value="Chromosome"/>
</dbReference>
<evidence type="ECO:0000256" key="10">
    <source>
        <dbReference type="ARBA" id="ARBA00023237"/>
    </source>
</evidence>
<evidence type="ECO:0000256" key="12">
    <source>
        <dbReference type="PROSITE-ProRule" id="PRU00473"/>
    </source>
</evidence>
<reference evidence="15 16" key="2">
    <citation type="submission" date="2019-05" db="EMBL/GenBank/DDBJ databases">
        <title>Genome evolution of the obligate endosymbiont Buchnera aphidicola.</title>
        <authorList>
            <person name="Moran N.A."/>
        </authorList>
    </citation>
    <scope>NUCLEOTIDE SEQUENCE [LARGE SCALE GENOMIC DNA]</scope>
    <source>
        <strain evidence="15 16">Lps</strain>
    </source>
</reference>
<gene>
    <name evidence="15" type="ORF">D9V70_01705</name>
</gene>
<evidence type="ECO:0000256" key="13">
    <source>
        <dbReference type="SAM" id="SignalP"/>
    </source>
</evidence>
<dbReference type="GO" id="GO:0046930">
    <property type="term" value="C:pore complex"/>
    <property type="evidence" value="ECO:0007669"/>
    <property type="project" value="UniProtKB-KW"/>
</dbReference>
<dbReference type="AlphaFoldDB" id="A0A4D6Y7F3"/>
<dbReference type="InterPro" id="IPR006664">
    <property type="entry name" value="OMP_bac"/>
</dbReference>
<dbReference type="Gene3D" id="3.30.1330.60">
    <property type="entry name" value="OmpA-like domain"/>
    <property type="match status" value="1"/>
</dbReference>
<dbReference type="InterPro" id="IPR011250">
    <property type="entry name" value="OMP/PagP_B-barrel"/>
</dbReference>
<dbReference type="SUPFAM" id="SSF56925">
    <property type="entry name" value="OMPA-like"/>
    <property type="match status" value="1"/>
</dbReference>
<dbReference type="EMBL" id="CP034870">
    <property type="protein sequence ID" value="QCI22194.1"/>
    <property type="molecule type" value="Genomic_DNA"/>
</dbReference>
<evidence type="ECO:0000256" key="8">
    <source>
        <dbReference type="ARBA" id="ARBA00023136"/>
    </source>
</evidence>
<keyword evidence="7" id="KW-0626">Porin</keyword>
<dbReference type="GO" id="GO:0006811">
    <property type="term" value="P:monoatomic ion transport"/>
    <property type="evidence" value="ECO:0007669"/>
    <property type="project" value="UniProtKB-KW"/>
</dbReference>
<dbReference type="InterPro" id="IPR050330">
    <property type="entry name" value="Bact_OuterMem_StrucFunc"/>
</dbReference>
<evidence type="ECO:0000256" key="1">
    <source>
        <dbReference type="ARBA" id="ARBA00004571"/>
    </source>
</evidence>
<dbReference type="Gene3D" id="2.40.160.20">
    <property type="match status" value="1"/>
</dbReference>
<evidence type="ECO:0000256" key="11">
    <source>
        <dbReference type="ARBA" id="ARBA00029539"/>
    </source>
</evidence>
<dbReference type="Pfam" id="PF01389">
    <property type="entry name" value="OmpA_membrane"/>
    <property type="match status" value="1"/>
</dbReference>
<dbReference type="InterPro" id="IPR000498">
    <property type="entry name" value="OmpA-like_TM_dom"/>
</dbReference>
<protein>
    <recommendedName>
        <fullName evidence="11">Outer membrane protein A</fullName>
    </recommendedName>
</protein>
<organism evidence="15 16">
    <name type="scientific">Buchnera aphidicola</name>
    <name type="common">Lipaphis pseudobrassicae</name>
    <dbReference type="NCBI Taxonomy" id="1258543"/>
    <lineage>
        <taxon>Bacteria</taxon>
        <taxon>Pseudomonadati</taxon>
        <taxon>Pseudomonadota</taxon>
        <taxon>Gammaproteobacteria</taxon>
        <taxon>Enterobacterales</taxon>
        <taxon>Erwiniaceae</taxon>
        <taxon>Buchnera</taxon>
    </lineage>
</organism>
<keyword evidence="4" id="KW-1134">Transmembrane beta strand</keyword>